<dbReference type="GO" id="GO:0045944">
    <property type="term" value="P:positive regulation of transcription by RNA polymerase II"/>
    <property type="evidence" value="ECO:0007669"/>
    <property type="project" value="TreeGrafter"/>
</dbReference>
<dbReference type="GO" id="GO:0005634">
    <property type="term" value="C:nucleus"/>
    <property type="evidence" value="ECO:0007669"/>
    <property type="project" value="UniProtKB-SubCell"/>
</dbReference>
<dbReference type="HOGENOM" id="CLU_014597_1_0_1"/>
<feature type="region of interest" description="Disordered" evidence="3">
    <location>
        <begin position="84"/>
        <end position="103"/>
    </location>
</feature>
<reference evidence="4" key="1">
    <citation type="submission" date="2011-11" db="EMBL/GenBank/DDBJ databases">
        <title>The Genome Sequence of Fusarium oxysporum II5.</title>
        <authorList>
            <consortium name="The Broad Institute Genome Sequencing Platform"/>
            <person name="Ma L.-J."/>
            <person name="Gale L.R."/>
            <person name="Schwartz D.C."/>
            <person name="Zhou S."/>
            <person name="Corby-Kistler H."/>
            <person name="Young S.K."/>
            <person name="Zeng Q."/>
            <person name="Gargeya S."/>
            <person name="Fitzgerald M."/>
            <person name="Haas B."/>
            <person name="Abouelleil A."/>
            <person name="Alvarado L."/>
            <person name="Arachchi H.M."/>
            <person name="Berlin A."/>
            <person name="Brown A."/>
            <person name="Chapman S.B."/>
            <person name="Chen Z."/>
            <person name="Dunbar C."/>
            <person name="Freedman E."/>
            <person name="Gearin G."/>
            <person name="Goldberg J."/>
            <person name="Griggs A."/>
            <person name="Gujja S."/>
            <person name="Heiman D."/>
            <person name="Howarth C."/>
            <person name="Larson L."/>
            <person name="Lui A."/>
            <person name="MacDonald P.J.P."/>
            <person name="Montmayeur A."/>
            <person name="Murphy C."/>
            <person name="Neiman D."/>
            <person name="Pearson M."/>
            <person name="Priest M."/>
            <person name="Roberts A."/>
            <person name="Saif S."/>
            <person name="Shea T."/>
            <person name="Shenoy N."/>
            <person name="Sisk P."/>
            <person name="Stolte C."/>
            <person name="Sykes S."/>
            <person name="Wortman J."/>
            <person name="Nusbaum C."/>
            <person name="Birren B."/>
        </authorList>
    </citation>
    <scope>NUCLEOTIDE SEQUENCE [LARGE SCALE GENOMIC DNA]</scope>
    <source>
        <strain evidence="4">54006</strain>
    </source>
</reference>
<sequence length="614" mass="68547">MPQSLFNDDFSLSAFSWDQHPEMLEQILTNAQLSTMVSNHLSQGIPTRDSPACHKFPTDPAVIAQREPATEPAETATSAAIISEPEPEPQATQEQAPESDVEEVPTMLNGQRDIHVNDKSSKQLMNKSLRDTSSILVEAYFRDTAQIMSLYDSDMNPFKTTVANVWSFSEPIYYALQSMAAISLADIYPNMATVAKDLRAMATVSIKPDMAMAIDEKSLLALLMVGGTASWFNSRDTGASYFNVFRSNYNRMTATGQLTSNGHNSLFFQEALICWEMLLSFVVDDNKLDGPLSLASNLASEDHLTVFPRRHVPHPWTGIARNVQILLTRVGRLVRKNRRRAYSRSFTTQATIKELQREAEEAIELEETLFNIRFAEETEIADTGDQKTPTWHLLLLANVYSRVGLLQLYRVFPDVLQARLHVSGVDLPAWPEDSIGAQTGINTGAATDIIRMTMAERGTEAPHEEANRLGELEEFAPAVCNAWLTKYALNTIDMLISLPADSGTRDFQPFLLVACCSELRCPGLSDPKEGKEATHLSPEAFFSSQAVGVASGRRFILNRLQSLLQFLPGGPVRECINIVRTTWERLDAWPKEADHKSSYWMDVMIQKGWDTLMA</sequence>
<evidence type="ECO:0000256" key="1">
    <source>
        <dbReference type="ARBA" id="ARBA00004123"/>
    </source>
</evidence>
<dbReference type="Pfam" id="PF11951">
    <property type="entry name" value="Fungal_trans_2"/>
    <property type="match status" value="1"/>
</dbReference>
<evidence type="ECO:0000313" key="4">
    <source>
        <dbReference type="EMBL" id="EXL90852.1"/>
    </source>
</evidence>
<dbReference type="VEuPathDB" id="FungiDB:FOIG_15955"/>
<dbReference type="EMBL" id="JH658324">
    <property type="protein sequence ID" value="EXL90852.1"/>
    <property type="molecule type" value="Genomic_DNA"/>
</dbReference>
<keyword evidence="2" id="KW-0539">Nucleus</keyword>
<organism evidence="4">
    <name type="scientific">Fusarium odoratissimum (strain NRRL 54006)</name>
    <dbReference type="NCBI Taxonomy" id="1089451"/>
    <lineage>
        <taxon>Eukaryota</taxon>
        <taxon>Fungi</taxon>
        <taxon>Dikarya</taxon>
        <taxon>Ascomycota</taxon>
        <taxon>Pezizomycotina</taxon>
        <taxon>Sordariomycetes</taxon>
        <taxon>Hypocreomycetidae</taxon>
        <taxon>Hypocreales</taxon>
        <taxon>Nectriaceae</taxon>
        <taxon>Fusarium</taxon>
        <taxon>Fusarium oxysporum species complex</taxon>
        <taxon>Fusarium oxysporum f. sp. cubense (strain race 4)</taxon>
    </lineage>
</organism>
<dbReference type="InterPro" id="IPR021858">
    <property type="entry name" value="Fun_TF"/>
</dbReference>
<evidence type="ECO:0008006" key="5">
    <source>
        <dbReference type="Google" id="ProtNLM"/>
    </source>
</evidence>
<evidence type="ECO:0000256" key="2">
    <source>
        <dbReference type="ARBA" id="ARBA00023242"/>
    </source>
</evidence>
<dbReference type="GO" id="GO:0000976">
    <property type="term" value="F:transcription cis-regulatory region binding"/>
    <property type="evidence" value="ECO:0007669"/>
    <property type="project" value="TreeGrafter"/>
</dbReference>
<comment type="subcellular location">
    <subcellularLocation>
        <location evidence="1">Nucleus</location>
    </subcellularLocation>
</comment>
<name>X0IPV0_FUSO5</name>
<evidence type="ECO:0000256" key="3">
    <source>
        <dbReference type="SAM" id="MobiDB-lite"/>
    </source>
</evidence>
<protein>
    <recommendedName>
        <fullName evidence="5">Transcription factor domain-containing protein</fullName>
    </recommendedName>
</protein>
<dbReference type="AlphaFoldDB" id="X0IPV0"/>
<dbReference type="GeneID" id="42041130"/>
<accession>X0IPV0</accession>
<feature type="compositionally biased region" description="Low complexity" evidence="3">
    <location>
        <begin position="84"/>
        <end position="96"/>
    </location>
</feature>
<dbReference type="PANTHER" id="PTHR37534">
    <property type="entry name" value="TRANSCRIPTIONAL ACTIVATOR PROTEIN UGA3"/>
    <property type="match status" value="1"/>
</dbReference>
<dbReference type="GO" id="GO:0003700">
    <property type="term" value="F:DNA-binding transcription factor activity"/>
    <property type="evidence" value="ECO:0007669"/>
    <property type="project" value="TreeGrafter"/>
</dbReference>
<gene>
    <name evidence="4" type="ORF">FOIG_15955</name>
</gene>
<proteinExistence type="predicted"/>
<reference evidence="4" key="2">
    <citation type="submission" date="2012-05" db="EMBL/GenBank/DDBJ databases">
        <title>The Genome Annotation of Fusarium oxysporum II5.</title>
        <authorList>
            <consortium name="The Broad Institute Genomics Platform"/>
            <person name="Ma L.-J."/>
            <person name="Corby-Kistler H."/>
            <person name="Broz K."/>
            <person name="Gale L.R."/>
            <person name="Jonkers W."/>
            <person name="O'Donnell K."/>
            <person name="Ploetz R."/>
            <person name="Steinberg C."/>
            <person name="Schwartz D.C."/>
            <person name="VanEtten H."/>
            <person name="Zhou S."/>
            <person name="Young S.K."/>
            <person name="Zeng Q."/>
            <person name="Gargeya S."/>
            <person name="Fitzgerald M."/>
            <person name="Abouelleil A."/>
            <person name="Alvarado L."/>
            <person name="Chapman S.B."/>
            <person name="Gainer-Dewar J."/>
            <person name="Goldberg J."/>
            <person name="Griggs A."/>
            <person name="Gujja S."/>
            <person name="Hansen M."/>
            <person name="Howarth C."/>
            <person name="Imamovic A."/>
            <person name="Ireland A."/>
            <person name="Larimer J."/>
            <person name="McCowan C."/>
            <person name="Murphy C."/>
            <person name="Pearson M."/>
            <person name="Poon T.W."/>
            <person name="Priest M."/>
            <person name="Roberts A."/>
            <person name="Saif S."/>
            <person name="Shea T."/>
            <person name="Sykes S."/>
            <person name="Wortman J."/>
            <person name="Nusbaum C."/>
            <person name="Birren B."/>
        </authorList>
    </citation>
    <scope>NUCLEOTIDE SEQUENCE</scope>
    <source>
        <strain evidence="4">54006</strain>
    </source>
</reference>
<dbReference type="PANTHER" id="PTHR37534:SF11">
    <property type="entry name" value="ZN(II)2CYS6 TRANSCRIPTION FACTOR (EUROFUNG)"/>
    <property type="match status" value="1"/>
</dbReference>
<dbReference type="RefSeq" id="XP_031052942.1">
    <property type="nucleotide sequence ID" value="XM_031217366.1"/>
</dbReference>
<dbReference type="Proteomes" id="UP000030685">
    <property type="component" value="Unassembled WGS sequence"/>
</dbReference>